<feature type="region of interest" description="Disordered" evidence="1">
    <location>
        <begin position="50"/>
        <end position="99"/>
    </location>
</feature>
<feature type="compositionally biased region" description="Polar residues" evidence="1">
    <location>
        <begin position="53"/>
        <end position="73"/>
    </location>
</feature>
<dbReference type="InterPro" id="IPR000477">
    <property type="entry name" value="RT_dom"/>
</dbReference>
<dbReference type="Proteomes" id="UP000786811">
    <property type="component" value="Unassembled WGS sequence"/>
</dbReference>
<dbReference type="InterPro" id="IPR005135">
    <property type="entry name" value="Endo/exonuclease/phosphatase"/>
</dbReference>
<dbReference type="AlphaFoldDB" id="A0A8J2HKD9"/>
<feature type="compositionally biased region" description="Basic and acidic residues" evidence="1">
    <location>
        <begin position="1"/>
        <end position="18"/>
    </location>
</feature>
<evidence type="ECO:0000313" key="3">
    <source>
        <dbReference type="EMBL" id="CAG5100504.1"/>
    </source>
</evidence>
<reference evidence="3" key="1">
    <citation type="submission" date="2021-04" db="EMBL/GenBank/DDBJ databases">
        <authorList>
            <person name="Chebbi M.A.C M."/>
        </authorList>
    </citation>
    <scope>NUCLEOTIDE SEQUENCE</scope>
</reference>
<dbReference type="Gene3D" id="3.60.10.10">
    <property type="entry name" value="Endonuclease/exonuclease/phosphatase"/>
    <property type="match status" value="1"/>
</dbReference>
<accession>A0A8J2HKD9</accession>
<dbReference type="SUPFAM" id="SSF56219">
    <property type="entry name" value="DNase I-like"/>
    <property type="match status" value="1"/>
</dbReference>
<dbReference type="Pfam" id="PF00078">
    <property type="entry name" value="RVT_1"/>
    <property type="match status" value="1"/>
</dbReference>
<feature type="region of interest" description="Disordered" evidence="1">
    <location>
        <begin position="125"/>
        <end position="155"/>
    </location>
</feature>
<dbReference type="GO" id="GO:0071897">
    <property type="term" value="P:DNA biosynthetic process"/>
    <property type="evidence" value="ECO:0007669"/>
    <property type="project" value="UniProtKB-ARBA"/>
</dbReference>
<dbReference type="EMBL" id="CAJNRD030001122">
    <property type="protein sequence ID" value="CAG5100504.1"/>
    <property type="molecule type" value="Genomic_DNA"/>
</dbReference>
<dbReference type="InterPro" id="IPR043502">
    <property type="entry name" value="DNA/RNA_pol_sf"/>
</dbReference>
<keyword evidence="4" id="KW-1185">Reference proteome</keyword>
<dbReference type="PANTHER" id="PTHR33332">
    <property type="entry name" value="REVERSE TRANSCRIPTASE DOMAIN-CONTAINING PROTEIN"/>
    <property type="match status" value="1"/>
</dbReference>
<evidence type="ECO:0000259" key="2">
    <source>
        <dbReference type="PROSITE" id="PS50878"/>
    </source>
</evidence>
<proteinExistence type="predicted"/>
<protein>
    <recommendedName>
        <fullName evidence="2">Reverse transcriptase domain-containing protein</fullName>
    </recommendedName>
</protein>
<comment type="caution">
    <text evidence="3">The sequence shown here is derived from an EMBL/GenBank/DDBJ whole genome shotgun (WGS) entry which is preliminary data.</text>
</comment>
<dbReference type="PROSITE" id="PS50878">
    <property type="entry name" value="RT_POL"/>
    <property type="match status" value="1"/>
</dbReference>
<dbReference type="OrthoDB" id="7989680at2759"/>
<evidence type="ECO:0000313" key="4">
    <source>
        <dbReference type="Proteomes" id="UP000786811"/>
    </source>
</evidence>
<feature type="domain" description="Reverse transcriptase" evidence="2">
    <location>
        <begin position="544"/>
        <end position="893"/>
    </location>
</feature>
<feature type="region of interest" description="Disordered" evidence="1">
    <location>
        <begin position="1"/>
        <end position="38"/>
    </location>
</feature>
<dbReference type="SUPFAM" id="SSF56672">
    <property type="entry name" value="DNA/RNA polymerases"/>
    <property type="match status" value="1"/>
</dbReference>
<dbReference type="GO" id="GO:0003824">
    <property type="term" value="F:catalytic activity"/>
    <property type="evidence" value="ECO:0007669"/>
    <property type="project" value="InterPro"/>
</dbReference>
<evidence type="ECO:0000256" key="1">
    <source>
        <dbReference type="SAM" id="MobiDB-lite"/>
    </source>
</evidence>
<name>A0A8J2HKD9_COTCN</name>
<gene>
    <name evidence="3" type="ORF">HICCMSTLAB_LOCUS9587</name>
</gene>
<dbReference type="InterPro" id="IPR036691">
    <property type="entry name" value="Endo/exonu/phosph_ase_sf"/>
</dbReference>
<sequence>MAEDPSKMAESATTEKRKASAHTAAPVDKRSSRGPLNSFALERAFLNKDKKQNSGFQDTKTVKNNATPNLTTQRNKRITKVDSDGFTHPAKTNKGNLLNTLTDASPITTNKFDQLSVDGDTAQLDSMETESQNPPTNSNDNNAAQSTAEKNNTQEVIKEKSYRPPPILIPGEAVSKTVTSIRIANIEQDSFVVTLSKGLHSVQVSNQVSYETIKKTPKSVLLKGISEDFSPAQVVENLKSKNIPSVEILKVSELKFKGKDNIPGRHLIVQITQKITNVGSIQSKNRQLDRRIEVLNRGINPQLSFANVATTSRENFPPLRQRHSQALTSMRIMLSQSYSIIRTDRPNSKQGGGTAILIRRNIGHQTVRYSLSINKELLKFTIIQLSPVPPATNKIFLVSCYATNSNGKIFIQELNDLLQKLNANKPNHYYVLAGDFNARRTDWGDRVDNERRKYLRKWEHEMTTKRYYSQQFCRVITVNNLQDSIPEVQRRNLKAIKWKKFEKIADTEFILDLPVDRNMSIDEVNSSIAEVTKTLLKAMNKTAPKFKKEDSIFKYLNSRIKQLQKNKNKAINLLHKAYKTNRPDKKELIENLKSNINIINLWKATGMVNLDKSTTRTLLHFFLKSTGSLGKKKLTPIAAQRVKVTDPACLNGAIDINSAHLVGEKLLITEPIDKLNVIGEFYQSINAPRYLAEGAKLKIIVDRDAELVKDSLITRHADGSTLTNFSSVNSALSPSTETEEECPFTNLNQLTNILKKLPNKTSRLQQGTVNSPLLFNIFIMALLKSFGLDTDDNLFAIANADDLIIGVAEKQPSTLKNRLEHLVNEINRFYRVWNLRMNPDKCETIVFRRESNHLSKKALTELREFKITTLSPNNNEDVDIPHKSVVKYLGVHIDHLLRLRFHPDIQLARAKSAFKANGRIFYNKNLSRKTKIICYLLLIRPILTYAAPVWWNTSAAVMENYRVFERKCLRACIGAYRTAESGYKKFISNATIYDIADIPRIDNHIIKLVRDYFSKILLIDNESVKKLAVFTDEDFLERNQTGLLPPQAFLTLDKNGLIQDEDNVPLIFHYKRHKANKKITFGPDDRKIKWCDFGFSVALPTRDKMDSHRLCDKYWWLTEESKHRKELRRRLRIYLTQ</sequence>
<dbReference type="Pfam" id="PF14529">
    <property type="entry name" value="Exo_endo_phos_2"/>
    <property type="match status" value="1"/>
</dbReference>
<organism evidence="3 4">
    <name type="scientific">Cotesia congregata</name>
    <name type="common">Parasitoid wasp</name>
    <name type="synonym">Apanteles congregatus</name>
    <dbReference type="NCBI Taxonomy" id="51543"/>
    <lineage>
        <taxon>Eukaryota</taxon>
        <taxon>Metazoa</taxon>
        <taxon>Ecdysozoa</taxon>
        <taxon>Arthropoda</taxon>
        <taxon>Hexapoda</taxon>
        <taxon>Insecta</taxon>
        <taxon>Pterygota</taxon>
        <taxon>Neoptera</taxon>
        <taxon>Endopterygota</taxon>
        <taxon>Hymenoptera</taxon>
        <taxon>Apocrita</taxon>
        <taxon>Ichneumonoidea</taxon>
        <taxon>Braconidae</taxon>
        <taxon>Microgastrinae</taxon>
        <taxon>Cotesia</taxon>
    </lineage>
</organism>